<dbReference type="RefSeq" id="WP_119118271.1">
    <property type="nucleotide sequence ID" value="NZ_QWVS01000036.1"/>
</dbReference>
<accession>A0A398B0F8</accession>
<sequence>MVKKIVILYFFSICILAGCTDNSNGESSNNIEPSDNNKVSIKKESEQNDSLSGEESFKLDVFNNLQYIRLEESDNGEYKLPDLEIENAGVIIFEPMYLEKSKKVTIEFQLQSQDSFNHMTIGIIKDYSPDSNLKYEIEKTYSESIDNKLTVTYTSQEDSSYSICILGTMANTVGVNNGKIIKSNS</sequence>
<name>A0A398B0F8_9BACI</name>
<dbReference type="PROSITE" id="PS51257">
    <property type="entry name" value="PROKAR_LIPOPROTEIN"/>
    <property type="match status" value="1"/>
</dbReference>
<comment type="caution">
    <text evidence="2">The sequence shown here is derived from an EMBL/GenBank/DDBJ whole genome shotgun (WGS) entry which is preliminary data.</text>
</comment>
<evidence type="ECO:0000313" key="3">
    <source>
        <dbReference type="Proteomes" id="UP000266016"/>
    </source>
</evidence>
<dbReference type="AlphaFoldDB" id="A0A398B0F8"/>
<feature type="region of interest" description="Disordered" evidence="1">
    <location>
        <begin position="24"/>
        <end position="52"/>
    </location>
</feature>
<protein>
    <recommendedName>
        <fullName evidence="4">Lipoprotein</fullName>
    </recommendedName>
</protein>
<organism evidence="2 3">
    <name type="scientific">Peribacillus asahii</name>
    <dbReference type="NCBI Taxonomy" id="228899"/>
    <lineage>
        <taxon>Bacteria</taxon>
        <taxon>Bacillati</taxon>
        <taxon>Bacillota</taxon>
        <taxon>Bacilli</taxon>
        <taxon>Bacillales</taxon>
        <taxon>Bacillaceae</taxon>
        <taxon>Peribacillus</taxon>
    </lineage>
</organism>
<reference evidence="2 3" key="1">
    <citation type="submission" date="2018-08" db="EMBL/GenBank/DDBJ databases">
        <title>Bacillus jemisoniae sp. nov., Bacillus chryseoplanitiae sp. nov., Bacillus resnikiae sp. nov., and Bacillus frankliniae sp. nov., isolated from Viking spacecraft and associated surfaces.</title>
        <authorList>
            <person name="Seuylemezian A."/>
            <person name="Vaishampayan P."/>
        </authorList>
    </citation>
    <scope>NUCLEOTIDE SEQUENCE [LARGE SCALE GENOMIC DNA]</scope>
    <source>
        <strain evidence="2 3">MA001</strain>
    </source>
</reference>
<keyword evidence="3" id="KW-1185">Reference proteome</keyword>
<gene>
    <name evidence="2" type="ORF">D1953_16510</name>
</gene>
<dbReference type="Proteomes" id="UP000266016">
    <property type="component" value="Unassembled WGS sequence"/>
</dbReference>
<evidence type="ECO:0000313" key="2">
    <source>
        <dbReference type="EMBL" id="RID83327.1"/>
    </source>
</evidence>
<proteinExistence type="predicted"/>
<evidence type="ECO:0000256" key="1">
    <source>
        <dbReference type="SAM" id="MobiDB-lite"/>
    </source>
</evidence>
<evidence type="ECO:0008006" key="4">
    <source>
        <dbReference type="Google" id="ProtNLM"/>
    </source>
</evidence>
<dbReference type="EMBL" id="QWVS01000036">
    <property type="protein sequence ID" value="RID83327.1"/>
    <property type="molecule type" value="Genomic_DNA"/>
</dbReference>
<feature type="compositionally biased region" description="Polar residues" evidence="1">
    <location>
        <begin position="24"/>
        <end position="39"/>
    </location>
</feature>